<dbReference type="Pfam" id="PF13687">
    <property type="entry name" value="DUF4153"/>
    <property type="match status" value="1"/>
</dbReference>
<protein>
    <recommendedName>
        <fullName evidence="5">DUF4173 domain-containing protein</fullName>
    </recommendedName>
</protein>
<proteinExistence type="predicted"/>
<keyword evidence="2" id="KW-1133">Transmembrane helix</keyword>
<evidence type="ECO:0000313" key="4">
    <source>
        <dbReference type="Proteomes" id="UP000609651"/>
    </source>
</evidence>
<name>A0ABX1V749_9PLAN</name>
<feature type="transmembrane region" description="Helical" evidence="2">
    <location>
        <begin position="89"/>
        <end position="108"/>
    </location>
</feature>
<organism evidence="3 4">
    <name type="scientific">Alienimonas chondri</name>
    <dbReference type="NCBI Taxonomy" id="2681879"/>
    <lineage>
        <taxon>Bacteria</taxon>
        <taxon>Pseudomonadati</taxon>
        <taxon>Planctomycetota</taxon>
        <taxon>Planctomycetia</taxon>
        <taxon>Planctomycetales</taxon>
        <taxon>Planctomycetaceae</taxon>
        <taxon>Alienimonas</taxon>
    </lineage>
</organism>
<feature type="region of interest" description="Disordered" evidence="1">
    <location>
        <begin position="1"/>
        <end position="38"/>
    </location>
</feature>
<feature type="transmembrane region" description="Helical" evidence="2">
    <location>
        <begin position="114"/>
        <end position="131"/>
    </location>
</feature>
<feature type="compositionally biased region" description="Acidic residues" evidence="1">
    <location>
        <begin position="1"/>
        <end position="14"/>
    </location>
</feature>
<feature type="transmembrane region" description="Helical" evidence="2">
    <location>
        <begin position="434"/>
        <end position="453"/>
    </location>
</feature>
<dbReference type="EMBL" id="WTPX01000002">
    <property type="protein sequence ID" value="NNJ24084.1"/>
    <property type="molecule type" value="Genomic_DNA"/>
</dbReference>
<keyword evidence="4" id="KW-1185">Reference proteome</keyword>
<accession>A0ABX1V749</accession>
<evidence type="ECO:0000256" key="2">
    <source>
        <dbReference type="SAM" id="Phobius"/>
    </source>
</evidence>
<feature type="transmembrane region" description="Helical" evidence="2">
    <location>
        <begin position="399"/>
        <end position="422"/>
    </location>
</feature>
<evidence type="ECO:0000313" key="3">
    <source>
        <dbReference type="EMBL" id="NNJ24084.1"/>
    </source>
</evidence>
<keyword evidence="2" id="KW-0812">Transmembrane</keyword>
<dbReference type="RefSeq" id="WP_171182638.1">
    <property type="nucleotide sequence ID" value="NZ_WTPX01000002.1"/>
</dbReference>
<feature type="transmembrane region" description="Helical" evidence="2">
    <location>
        <begin position="63"/>
        <end position="82"/>
    </location>
</feature>
<feature type="transmembrane region" description="Helical" evidence="2">
    <location>
        <begin position="189"/>
        <end position="210"/>
    </location>
</feature>
<gene>
    <name evidence="3" type="ORF">LzC2_01330</name>
</gene>
<dbReference type="Proteomes" id="UP000609651">
    <property type="component" value="Unassembled WGS sequence"/>
</dbReference>
<feature type="transmembrane region" description="Helical" evidence="2">
    <location>
        <begin position="367"/>
        <end position="387"/>
    </location>
</feature>
<comment type="caution">
    <text evidence="3">The sequence shown here is derived from an EMBL/GenBank/DDBJ whole genome shotgun (WGS) entry which is preliminary data.</text>
</comment>
<reference evidence="3 4" key="1">
    <citation type="journal article" date="2020" name="Syst. Appl. Microbiol.">
        <title>Alienimonas chondri sp. nov., a novel planctomycete isolated from the biofilm of the red alga Chondrus crispus.</title>
        <authorList>
            <person name="Vitorino I."/>
            <person name="Albuquerque L."/>
            <person name="Wiegand S."/>
            <person name="Kallscheuer N."/>
            <person name="da Costa M.S."/>
            <person name="Lobo-da-Cunha A."/>
            <person name="Jogler C."/>
            <person name="Lage O.M."/>
        </authorList>
    </citation>
    <scope>NUCLEOTIDE SEQUENCE [LARGE SCALE GENOMIC DNA]</scope>
    <source>
        <strain evidence="3 4">LzC2</strain>
    </source>
</reference>
<evidence type="ECO:0000256" key="1">
    <source>
        <dbReference type="SAM" id="MobiDB-lite"/>
    </source>
</evidence>
<feature type="transmembrane region" description="Helical" evidence="2">
    <location>
        <begin position="296"/>
        <end position="315"/>
    </location>
</feature>
<dbReference type="InterPro" id="IPR025291">
    <property type="entry name" value="DUF4153"/>
</dbReference>
<keyword evidence="2" id="KW-0472">Membrane</keyword>
<feature type="transmembrane region" description="Helical" evidence="2">
    <location>
        <begin position="335"/>
        <end position="355"/>
    </location>
</feature>
<feature type="transmembrane region" description="Helical" evidence="2">
    <location>
        <begin position="230"/>
        <end position="252"/>
    </location>
</feature>
<evidence type="ECO:0008006" key="5">
    <source>
        <dbReference type="Google" id="ProtNLM"/>
    </source>
</evidence>
<sequence length="571" mass="60746">MSSSDEPADLFEEPPDAHAPRAGGSTDDWVGDDPTDPPPTVREPVAALAAVVLFDLLIYRTGGYAAAGLFLLGLIPVVAFGSPFRQSNWRGFAVVAGLLVLTAGRLAWLGWGGAVAAGIALLVALGLARAGRKVWVLDLPIQALQAFPAAPAAVVALRNLLGRDHADGAGTGSHRDSGVRGAGRTSNSLSVLMPIAAGAVFAGLFLLANPDLKEMVGEWLASVSARFGDAIRWIVPGPVQVFLWVVVGGATLGSLRPLVRGSLLDLTADREAAATARRRASRGTPSHAYSAVRNTLLVVVGVFAVYLPFEFATLWRRNFPEDFYYAGYAHEGAAWLTAALAAATALLSAMFRGSLISDPRAGRLRTLAWIWSGLNFLLVAAVLNRLLNYVDFNGLSRMRIVGFLGIAAVAVGFAIVVAKIAWDRGFTWLVRRQARAAALVLLAGLLFPIDWMAHTYNASRVANDDLPPLALIGNHAIDLGGLLALEPLLESDNPVVARGVAARMTLAARALDAPRDADAPTAVARLGRYQLARRQFEAMLQRNRARIEALLNGDAPATVAEELAVYGMRWW</sequence>